<feature type="transmembrane region" description="Helical" evidence="7">
    <location>
        <begin position="229"/>
        <end position="245"/>
    </location>
</feature>
<evidence type="ECO:0000256" key="3">
    <source>
        <dbReference type="ARBA" id="ARBA00022475"/>
    </source>
</evidence>
<comment type="caution">
    <text evidence="8">The sequence shown here is derived from an EMBL/GenBank/DDBJ whole genome shotgun (WGS) entry which is preliminary data.</text>
</comment>
<feature type="transmembrane region" description="Helical" evidence="7">
    <location>
        <begin position="298"/>
        <end position="321"/>
    </location>
</feature>
<accession>A0A4R5L962</accession>
<dbReference type="GO" id="GO:0070069">
    <property type="term" value="C:cytochrome complex"/>
    <property type="evidence" value="ECO:0007669"/>
    <property type="project" value="TreeGrafter"/>
</dbReference>
<evidence type="ECO:0000256" key="1">
    <source>
        <dbReference type="ARBA" id="ARBA00004651"/>
    </source>
</evidence>
<dbReference type="GO" id="GO:0016682">
    <property type="term" value="F:oxidoreductase activity, acting on diphenols and related substances as donors, oxygen as acceptor"/>
    <property type="evidence" value="ECO:0007669"/>
    <property type="project" value="TreeGrafter"/>
</dbReference>
<comment type="subcellular location">
    <subcellularLocation>
        <location evidence="1">Cell membrane</location>
        <topology evidence="1">Multi-pass membrane protein</topology>
    </subcellularLocation>
</comment>
<dbReference type="GO" id="GO:0009055">
    <property type="term" value="F:electron transfer activity"/>
    <property type="evidence" value="ECO:0007669"/>
    <property type="project" value="TreeGrafter"/>
</dbReference>
<evidence type="ECO:0000256" key="4">
    <source>
        <dbReference type="ARBA" id="ARBA00022692"/>
    </source>
</evidence>
<dbReference type="OrthoDB" id="9776710at2"/>
<name>A0A4R5L962_9BURK</name>
<comment type="similarity">
    <text evidence="2">Belongs to the cytochrome ubiquinol oxidase subunit 2 family.</text>
</comment>
<feature type="transmembrane region" description="Helical" evidence="7">
    <location>
        <begin position="190"/>
        <end position="209"/>
    </location>
</feature>
<dbReference type="RefSeq" id="WP_133186334.1">
    <property type="nucleotide sequence ID" value="NZ_SMOD01000027.1"/>
</dbReference>
<protein>
    <submittedName>
        <fullName evidence="8">Cytochrome d ubiquinol oxidase subunit II</fullName>
    </submittedName>
</protein>
<dbReference type="PANTHER" id="PTHR43141:SF4">
    <property type="entry name" value="CYTOCHROME BD2 SUBUNIT II"/>
    <property type="match status" value="1"/>
</dbReference>
<dbReference type="GO" id="GO:0019646">
    <property type="term" value="P:aerobic electron transport chain"/>
    <property type="evidence" value="ECO:0007669"/>
    <property type="project" value="TreeGrafter"/>
</dbReference>
<keyword evidence="5 7" id="KW-1133">Transmembrane helix</keyword>
<feature type="transmembrane region" description="Helical" evidence="7">
    <location>
        <begin position="6"/>
        <end position="35"/>
    </location>
</feature>
<keyword evidence="6 7" id="KW-0472">Membrane</keyword>
<feature type="transmembrane region" description="Helical" evidence="7">
    <location>
        <begin position="80"/>
        <end position="99"/>
    </location>
</feature>
<sequence>MGVTIVWAAIIAFGLFMYVLLDGFDLGIGLIFPFFPREEERDMMMHAVAPVWDGNETWLVLGGAALYGAFPVVYAVALSAFYLPIVFMLICLIFRGVSFEIRGKATRTKNVWNLAFILGSAGAAFFQGVILGAYLHGIPMSGGSFSGDAFFWLQPFSLVTGLGLMATYALLGATYLVAKTEGDLQRRLHKLVWPLTLVLLVFIAVVSIWTPATDSTIATRWFDSGLMSRLIPIPFLVAIAAVLMYRSIKRRLNVAPFVIAVALVLLGYIGLLTSIWPYAIPNTLTLSDAAAPRASQVFVLVGAVIILPIIITYTTAGYWVFRGKVERGAQYH</sequence>
<feature type="transmembrane region" description="Helical" evidence="7">
    <location>
        <begin position="111"/>
        <end position="136"/>
    </location>
</feature>
<dbReference type="NCBIfam" id="TIGR00203">
    <property type="entry name" value="cydB"/>
    <property type="match status" value="1"/>
</dbReference>
<evidence type="ECO:0000313" key="8">
    <source>
        <dbReference type="EMBL" id="TDG04514.1"/>
    </source>
</evidence>
<dbReference type="PANTHER" id="PTHR43141">
    <property type="entry name" value="CYTOCHROME BD2 SUBUNIT II"/>
    <property type="match status" value="1"/>
</dbReference>
<evidence type="ECO:0000256" key="7">
    <source>
        <dbReference type="SAM" id="Phobius"/>
    </source>
</evidence>
<dbReference type="InterPro" id="IPR003317">
    <property type="entry name" value="Cyt-d_oxidase_su2"/>
</dbReference>
<organism evidence="8 9">
    <name type="scientific">Paraburkholderia guartelaensis</name>
    <dbReference type="NCBI Taxonomy" id="2546446"/>
    <lineage>
        <taxon>Bacteria</taxon>
        <taxon>Pseudomonadati</taxon>
        <taxon>Pseudomonadota</taxon>
        <taxon>Betaproteobacteria</taxon>
        <taxon>Burkholderiales</taxon>
        <taxon>Burkholderiaceae</taxon>
        <taxon>Paraburkholderia</taxon>
    </lineage>
</organism>
<feature type="transmembrane region" description="Helical" evidence="7">
    <location>
        <begin position="156"/>
        <end position="178"/>
    </location>
</feature>
<dbReference type="EMBL" id="SMOD01000027">
    <property type="protein sequence ID" value="TDG04514.1"/>
    <property type="molecule type" value="Genomic_DNA"/>
</dbReference>
<gene>
    <name evidence="8" type="primary">cydB</name>
    <name evidence="8" type="ORF">E1N52_29100</name>
</gene>
<dbReference type="Pfam" id="PF02322">
    <property type="entry name" value="Cyt_bd_oxida_II"/>
    <property type="match status" value="1"/>
</dbReference>
<keyword evidence="4 7" id="KW-0812">Transmembrane</keyword>
<dbReference type="GO" id="GO:0005886">
    <property type="term" value="C:plasma membrane"/>
    <property type="evidence" value="ECO:0007669"/>
    <property type="project" value="UniProtKB-SubCell"/>
</dbReference>
<proteinExistence type="inferred from homology"/>
<dbReference type="AlphaFoldDB" id="A0A4R5L962"/>
<evidence type="ECO:0000256" key="2">
    <source>
        <dbReference type="ARBA" id="ARBA00007543"/>
    </source>
</evidence>
<feature type="transmembrane region" description="Helical" evidence="7">
    <location>
        <begin position="257"/>
        <end position="278"/>
    </location>
</feature>
<dbReference type="Proteomes" id="UP000295606">
    <property type="component" value="Unassembled WGS sequence"/>
</dbReference>
<keyword evidence="3" id="KW-1003">Cell membrane</keyword>
<reference evidence="8 9" key="1">
    <citation type="submission" date="2019-03" db="EMBL/GenBank/DDBJ databases">
        <title>Paraburkholderia sp. isolated from native Mimosa gymnas in Guartela State Park, Brazil.</title>
        <authorList>
            <person name="Paulitsch F."/>
            <person name="Hungria M."/>
            <person name="Delamuta J.R.M."/>
            <person name="Ribeiro R.A."/>
            <person name="Dall'Agnol R."/>
            <person name="Silva J.S.B."/>
        </authorList>
    </citation>
    <scope>NUCLEOTIDE SEQUENCE [LARGE SCALE GENOMIC DNA]</scope>
    <source>
        <strain evidence="8 9">CNPSo 3008</strain>
    </source>
</reference>
<evidence type="ECO:0000256" key="5">
    <source>
        <dbReference type="ARBA" id="ARBA00022989"/>
    </source>
</evidence>
<evidence type="ECO:0000256" key="6">
    <source>
        <dbReference type="ARBA" id="ARBA00023136"/>
    </source>
</evidence>
<evidence type="ECO:0000313" key="9">
    <source>
        <dbReference type="Proteomes" id="UP000295606"/>
    </source>
</evidence>